<proteinExistence type="predicted"/>
<reference evidence="2" key="1">
    <citation type="journal article" date="2017" name="Nat. Microbiol.">
        <title>Global analysis of biosynthetic gene clusters reveals vast potential of secondary metabolite production in Penicillium species.</title>
        <authorList>
            <person name="Nielsen J.C."/>
            <person name="Grijseels S."/>
            <person name="Prigent S."/>
            <person name="Ji B."/>
            <person name="Dainat J."/>
            <person name="Nielsen K.F."/>
            <person name="Frisvad J.C."/>
            <person name="Workman M."/>
            <person name="Nielsen J."/>
        </authorList>
    </citation>
    <scope>NUCLEOTIDE SEQUENCE [LARGE SCALE GENOMIC DNA]</scope>
    <source>
        <strain evidence="2">IBT 24891</strain>
    </source>
</reference>
<sequence length="144" mass="15762">MFDMFPEYLLGDLSGLPIDPPSLYLGIKGVKLGRLCSISISSLHVPPLVNTYLIDVHVLGENTFDVKDIHGSSLRGVIEDSLVPKAVSDIRSVSLALYSHFDFCVNGVIALQLLELATRDYSLEYLAGLSKRLLNDAPLNSCQK</sequence>
<dbReference type="GO" id="GO:0003676">
    <property type="term" value="F:nucleic acid binding"/>
    <property type="evidence" value="ECO:0007669"/>
    <property type="project" value="InterPro"/>
</dbReference>
<keyword evidence="2" id="KW-1185">Reference proteome</keyword>
<protein>
    <submittedName>
        <fullName evidence="1">Uncharacterized protein</fullName>
    </submittedName>
</protein>
<dbReference type="STRING" id="303698.A0A1V6SJ36"/>
<dbReference type="PANTHER" id="PTHR43040">
    <property type="entry name" value="RIBONUCLEASE D"/>
    <property type="match status" value="1"/>
</dbReference>
<name>A0A1V6SJ36_9EURO</name>
<dbReference type="InterPro" id="IPR036397">
    <property type="entry name" value="RNaseH_sf"/>
</dbReference>
<accession>A0A1V6SJ36</accession>
<evidence type="ECO:0000313" key="1">
    <source>
        <dbReference type="EMBL" id="OQE13946.1"/>
    </source>
</evidence>
<comment type="caution">
    <text evidence="1">The sequence shown here is derived from an EMBL/GenBank/DDBJ whole genome shotgun (WGS) entry which is preliminary data.</text>
</comment>
<dbReference type="Proteomes" id="UP000191285">
    <property type="component" value="Unassembled WGS sequence"/>
</dbReference>
<organism evidence="1 2">
    <name type="scientific">Penicillium steckii</name>
    <dbReference type="NCBI Taxonomy" id="303698"/>
    <lineage>
        <taxon>Eukaryota</taxon>
        <taxon>Fungi</taxon>
        <taxon>Dikarya</taxon>
        <taxon>Ascomycota</taxon>
        <taxon>Pezizomycotina</taxon>
        <taxon>Eurotiomycetes</taxon>
        <taxon>Eurotiomycetidae</taxon>
        <taxon>Eurotiales</taxon>
        <taxon>Aspergillaceae</taxon>
        <taxon>Penicillium</taxon>
    </lineage>
</organism>
<evidence type="ECO:0000313" key="2">
    <source>
        <dbReference type="Proteomes" id="UP000191285"/>
    </source>
</evidence>
<dbReference type="Gene3D" id="3.30.420.10">
    <property type="entry name" value="Ribonuclease H-like superfamily/Ribonuclease H"/>
    <property type="match status" value="1"/>
</dbReference>
<dbReference type="PANTHER" id="PTHR43040:SF1">
    <property type="entry name" value="RIBONUCLEASE D"/>
    <property type="match status" value="1"/>
</dbReference>
<dbReference type="AlphaFoldDB" id="A0A1V6SJ36"/>
<dbReference type="OrthoDB" id="26838at2759"/>
<gene>
    <name evidence="1" type="ORF">PENSTE_c041G04873</name>
</gene>
<dbReference type="EMBL" id="MLKD01000041">
    <property type="protein sequence ID" value="OQE13946.1"/>
    <property type="molecule type" value="Genomic_DNA"/>
</dbReference>